<feature type="region of interest" description="Disordered" evidence="6">
    <location>
        <begin position="246"/>
        <end position="269"/>
    </location>
</feature>
<feature type="region of interest" description="Disordered" evidence="6">
    <location>
        <begin position="1"/>
        <end position="24"/>
    </location>
</feature>
<keyword evidence="7" id="KW-0812">Transmembrane</keyword>
<dbReference type="InterPro" id="IPR012336">
    <property type="entry name" value="Thioredoxin-like_fold"/>
</dbReference>
<evidence type="ECO:0000313" key="10">
    <source>
        <dbReference type="Proteomes" id="UP000177263"/>
    </source>
</evidence>
<accession>A0A1F7YS65</accession>
<keyword evidence="2" id="KW-0732">Signal</keyword>
<feature type="domain" description="Thioredoxin" evidence="8">
    <location>
        <begin position="49"/>
        <end position="246"/>
    </location>
</feature>
<name>A0A1F7YS65_9BACT</name>
<evidence type="ECO:0000256" key="1">
    <source>
        <dbReference type="ARBA" id="ARBA00005791"/>
    </source>
</evidence>
<evidence type="ECO:0000256" key="7">
    <source>
        <dbReference type="SAM" id="Phobius"/>
    </source>
</evidence>
<dbReference type="InterPro" id="IPR013766">
    <property type="entry name" value="Thioredoxin_domain"/>
</dbReference>
<protein>
    <recommendedName>
        <fullName evidence="8">Thioredoxin domain-containing protein</fullName>
    </recommendedName>
</protein>
<feature type="transmembrane region" description="Helical" evidence="7">
    <location>
        <begin position="30"/>
        <end position="51"/>
    </location>
</feature>
<evidence type="ECO:0000256" key="2">
    <source>
        <dbReference type="ARBA" id="ARBA00022729"/>
    </source>
</evidence>
<gene>
    <name evidence="9" type="ORF">A2801_01465</name>
</gene>
<dbReference type="PROSITE" id="PS51352">
    <property type="entry name" value="THIOREDOXIN_2"/>
    <property type="match status" value="1"/>
</dbReference>
<keyword evidence="3" id="KW-0560">Oxidoreductase</keyword>
<keyword evidence="4" id="KW-1015">Disulfide bond</keyword>
<evidence type="ECO:0000256" key="3">
    <source>
        <dbReference type="ARBA" id="ARBA00023002"/>
    </source>
</evidence>
<keyword evidence="7" id="KW-1133">Transmembrane helix</keyword>
<reference evidence="9 10" key="1">
    <citation type="journal article" date="2016" name="Nat. Commun.">
        <title>Thousands of microbial genomes shed light on interconnected biogeochemical processes in an aquifer system.</title>
        <authorList>
            <person name="Anantharaman K."/>
            <person name="Brown C.T."/>
            <person name="Hug L.A."/>
            <person name="Sharon I."/>
            <person name="Castelle C.J."/>
            <person name="Probst A.J."/>
            <person name="Thomas B.C."/>
            <person name="Singh A."/>
            <person name="Wilkins M.J."/>
            <person name="Karaoz U."/>
            <person name="Brodie E.L."/>
            <person name="Williams K.H."/>
            <person name="Hubbard S.S."/>
            <person name="Banfield J.F."/>
        </authorList>
    </citation>
    <scope>NUCLEOTIDE SEQUENCE [LARGE SCALE GENOMIC DNA]</scope>
</reference>
<comment type="similarity">
    <text evidence="1">Belongs to the thioredoxin family. DsbA subfamily.</text>
</comment>
<proteinExistence type="inferred from homology"/>
<dbReference type="GO" id="GO:0016491">
    <property type="term" value="F:oxidoreductase activity"/>
    <property type="evidence" value="ECO:0007669"/>
    <property type="project" value="UniProtKB-KW"/>
</dbReference>
<dbReference type="PANTHER" id="PTHR13887">
    <property type="entry name" value="GLUTATHIONE S-TRANSFERASE KAPPA"/>
    <property type="match status" value="1"/>
</dbReference>
<keyword evidence="7" id="KW-0472">Membrane</keyword>
<dbReference type="STRING" id="1802500.A2801_01465"/>
<dbReference type="Gene3D" id="3.40.30.10">
    <property type="entry name" value="Glutaredoxin"/>
    <property type="match status" value="1"/>
</dbReference>
<evidence type="ECO:0000313" key="9">
    <source>
        <dbReference type="EMBL" id="OGM29345.1"/>
    </source>
</evidence>
<dbReference type="PANTHER" id="PTHR13887:SF14">
    <property type="entry name" value="DISULFIDE BOND FORMATION PROTEIN D"/>
    <property type="match status" value="1"/>
</dbReference>
<evidence type="ECO:0000259" key="8">
    <source>
        <dbReference type="PROSITE" id="PS51352"/>
    </source>
</evidence>
<comment type="caution">
    <text evidence="9">The sequence shown here is derived from an EMBL/GenBank/DDBJ whole genome shotgun (WGS) entry which is preliminary data.</text>
</comment>
<dbReference type="InterPro" id="IPR036249">
    <property type="entry name" value="Thioredoxin-like_sf"/>
</dbReference>
<sequence length="269" mass="29852">MEPQTSKRDRKKAHKEDQKVVEQKNQNKNFLRNLGIGVAAVLLFGGAWLVFGNSAGNTPTNTNQDSQSSIESVVLSESDHVRGNREAAVVLVEYGDFQCPACGIYSPVVNQLVEEFGDDLAVVFRHMPLSTIHQNAESSSFAAEAAGKQGKFWEMADILFERQEDWSNDRDPRSKYEGYAAELGLNVDQFKEDSNSPEVKEKVRRDRQQALAFRITGTPTFFLNGEKIESPRGLDPFRDVISAAIAQTGEPQAEETNEATPEEDIAPSL</sequence>
<dbReference type="Pfam" id="PF13462">
    <property type="entry name" value="Thioredoxin_4"/>
    <property type="match status" value="1"/>
</dbReference>
<dbReference type="Proteomes" id="UP000177263">
    <property type="component" value="Unassembled WGS sequence"/>
</dbReference>
<feature type="compositionally biased region" description="Acidic residues" evidence="6">
    <location>
        <begin position="252"/>
        <end position="269"/>
    </location>
</feature>
<organism evidence="9 10">
    <name type="scientific">Candidatus Woesebacteria bacterium RIFCSPHIGHO2_01_FULL_41_10</name>
    <dbReference type="NCBI Taxonomy" id="1802500"/>
    <lineage>
        <taxon>Bacteria</taxon>
        <taxon>Candidatus Woeseibacteriota</taxon>
    </lineage>
</organism>
<dbReference type="EMBL" id="MGGM01000014">
    <property type="protein sequence ID" value="OGM29345.1"/>
    <property type="molecule type" value="Genomic_DNA"/>
</dbReference>
<dbReference type="SUPFAM" id="SSF52833">
    <property type="entry name" value="Thioredoxin-like"/>
    <property type="match status" value="1"/>
</dbReference>
<keyword evidence="5" id="KW-0676">Redox-active center</keyword>
<evidence type="ECO:0000256" key="4">
    <source>
        <dbReference type="ARBA" id="ARBA00023157"/>
    </source>
</evidence>
<evidence type="ECO:0000256" key="5">
    <source>
        <dbReference type="ARBA" id="ARBA00023284"/>
    </source>
</evidence>
<evidence type="ECO:0000256" key="6">
    <source>
        <dbReference type="SAM" id="MobiDB-lite"/>
    </source>
</evidence>
<dbReference type="AlphaFoldDB" id="A0A1F7YS65"/>